<dbReference type="SUPFAM" id="SSF49464">
    <property type="entry name" value="Carboxypeptidase regulatory domain-like"/>
    <property type="match status" value="1"/>
</dbReference>
<dbReference type="PROSITE" id="PS52016">
    <property type="entry name" value="TONB_DEPENDENT_REC_3"/>
    <property type="match status" value="1"/>
</dbReference>
<organism evidence="2">
    <name type="scientific">marine metagenome</name>
    <dbReference type="NCBI Taxonomy" id="408172"/>
    <lineage>
        <taxon>unclassified sequences</taxon>
        <taxon>metagenomes</taxon>
        <taxon>ecological metagenomes</taxon>
    </lineage>
</organism>
<dbReference type="Gene3D" id="2.170.130.10">
    <property type="entry name" value="TonB-dependent receptor, plug domain"/>
    <property type="match status" value="1"/>
</dbReference>
<reference evidence="2" key="1">
    <citation type="submission" date="2018-05" db="EMBL/GenBank/DDBJ databases">
        <authorList>
            <person name="Lanie J.A."/>
            <person name="Ng W.-L."/>
            <person name="Kazmierczak K.M."/>
            <person name="Andrzejewski T.M."/>
            <person name="Davidsen T.M."/>
            <person name="Wayne K.J."/>
            <person name="Tettelin H."/>
            <person name="Glass J.I."/>
            <person name="Rusch D."/>
            <person name="Podicherti R."/>
            <person name="Tsui H.-C.T."/>
            <person name="Winkler M.E."/>
        </authorList>
    </citation>
    <scope>NUCLEOTIDE SEQUENCE</scope>
</reference>
<dbReference type="InterPro" id="IPR008969">
    <property type="entry name" value="CarboxyPept-like_regulatory"/>
</dbReference>
<feature type="non-terminal residue" evidence="2">
    <location>
        <position position="596"/>
    </location>
</feature>
<dbReference type="SUPFAM" id="SSF56935">
    <property type="entry name" value="Porins"/>
    <property type="match status" value="1"/>
</dbReference>
<dbReference type="Gene3D" id="2.60.40.1120">
    <property type="entry name" value="Carboxypeptidase-like, regulatory domain"/>
    <property type="match status" value="1"/>
</dbReference>
<dbReference type="InterPro" id="IPR037066">
    <property type="entry name" value="Plug_dom_sf"/>
</dbReference>
<dbReference type="InterPro" id="IPR039426">
    <property type="entry name" value="TonB-dep_rcpt-like"/>
</dbReference>
<proteinExistence type="predicted"/>
<feature type="domain" description="TonB-dependent receptor plug" evidence="1">
    <location>
        <begin position="121"/>
        <end position="219"/>
    </location>
</feature>
<dbReference type="InterPro" id="IPR012910">
    <property type="entry name" value="Plug_dom"/>
</dbReference>
<dbReference type="Pfam" id="PF13715">
    <property type="entry name" value="CarbopepD_reg_2"/>
    <property type="match status" value="1"/>
</dbReference>
<dbReference type="Pfam" id="PF07715">
    <property type="entry name" value="Plug"/>
    <property type="match status" value="1"/>
</dbReference>
<accession>A0A381UW83</accession>
<protein>
    <recommendedName>
        <fullName evidence="1">TonB-dependent receptor plug domain-containing protein</fullName>
    </recommendedName>
</protein>
<evidence type="ECO:0000259" key="1">
    <source>
        <dbReference type="Pfam" id="PF07715"/>
    </source>
</evidence>
<dbReference type="EMBL" id="UINC01007273">
    <property type="protein sequence ID" value="SVA32399.1"/>
    <property type="molecule type" value="Genomic_DNA"/>
</dbReference>
<dbReference type="AlphaFoldDB" id="A0A381UW83"/>
<gene>
    <name evidence="2" type="ORF">METZ01_LOCUS85253</name>
</gene>
<evidence type="ECO:0000313" key="2">
    <source>
        <dbReference type="EMBL" id="SVA32399.1"/>
    </source>
</evidence>
<name>A0A381UW83_9ZZZZ</name>
<sequence>MNIKLYYPLFLCFSLLFAGDTGKIVGKITDSETGEVLSGVNIVLKGTSMGSASNTDGNYLILNVPAASYTITASYIGYKSISVTDTRVNADHTTIVNFVMEVSAVEGEEVIVEAKRPPIVRDQTATTTTIEDKDIVNMPVNSFDEIMTTMAGVVENNNADGGIHLRGGRTGEISYLVDGFLIENALYGGMSMDIAKDAISELSLITGAFNAEYGKAMSGIVNIVTKEGSPNYHAGVTMATDGFGGNNNNWGTSRNIINVSGPVIPGMGEIANFNFTADINKSKGNLWKNQIPRDVLTVDIDGDGVYDDAEDTYAMADITANGIADTVELKKGAWEETGTFNDYQRVTGKLVIKPIKNAKITLGSNYYQSEGMGFSMSYRQLPDRYSTSFGTTAQTNFKLNYSISEKMSLTVKAQNYSRDRHNGYKPLLNKKHQLWGKEVEIPSAWENYIPGTVIAGDNMNWFSYYAEPYADWNGDGQYSPFGAAEYWKDSNGDGTWNEGEYYNDWNGDGSWTIMRDINGDGIPDIEDFEDVDGNGVYSVGVDPRLREGDAYDGTSNYEFYGSYPVVNFFGDTIRDGYSTYHDYQWYGTSYNEYGAE</sequence>